<gene>
    <name evidence="8 10" type="primary">racA</name>
    <name evidence="10" type="ORF">N7Z68_00570</name>
</gene>
<comment type="function">
    <text evidence="8">Required for the formation of axial filaments and for anchoring the origin regions at the cell poles in sporulating cells, thus ensuring proper chromosome segregation in the prespore. Binds in a dispersed manner throughout the chromosome but preferentially to sites clustered in the origin portion of the chromosome, causing condensation of the chromosome and its remodeling into an elongated, anchored structure.</text>
</comment>
<dbReference type="NCBIfam" id="NF009647">
    <property type="entry name" value="PRK13182.1-2"/>
    <property type="match status" value="1"/>
</dbReference>
<evidence type="ECO:0000256" key="7">
    <source>
        <dbReference type="ARBA" id="ARBA00023306"/>
    </source>
</evidence>
<dbReference type="Pfam" id="PF13411">
    <property type="entry name" value="MerR_1"/>
    <property type="match status" value="1"/>
</dbReference>
<feature type="domain" description="HTH merR-type" evidence="9">
    <location>
        <begin position="6"/>
        <end position="67"/>
    </location>
</feature>
<dbReference type="InterPro" id="IPR023522">
    <property type="entry name" value="Chrosome_anchoring_RacA"/>
</dbReference>
<accession>A0ABT5V8T7</accession>
<name>A0ABT5V8T7_9BACI</name>
<evidence type="ECO:0000256" key="4">
    <source>
        <dbReference type="ARBA" id="ARBA00022969"/>
    </source>
</evidence>
<comment type="subcellular location">
    <subcellularLocation>
        <location evidence="8">Cytoplasm</location>
    </subcellularLocation>
    <text evidence="8">Localizes to cell poles and nucleoid.</text>
</comment>
<dbReference type="RefSeq" id="WP_275116508.1">
    <property type="nucleotide sequence ID" value="NZ_JAOTPO010000001.1"/>
</dbReference>
<dbReference type="SUPFAM" id="SSF46955">
    <property type="entry name" value="Putative DNA-binding domain"/>
    <property type="match status" value="1"/>
</dbReference>
<keyword evidence="1 8" id="KW-0963">Cytoplasm</keyword>
<keyword evidence="2 8" id="KW-0132">Cell division</keyword>
<protein>
    <recommendedName>
        <fullName evidence="8">Chromosome-anchoring protein RacA</fullName>
    </recommendedName>
</protein>
<evidence type="ECO:0000256" key="8">
    <source>
        <dbReference type="HAMAP-Rule" id="MF_01170"/>
    </source>
</evidence>
<evidence type="ECO:0000313" key="11">
    <source>
        <dbReference type="Proteomes" id="UP001148125"/>
    </source>
</evidence>
<proteinExistence type="inferred from homology"/>
<keyword evidence="6 8" id="KW-0238">DNA-binding</keyword>
<dbReference type="Proteomes" id="UP001148125">
    <property type="component" value="Unassembled WGS sequence"/>
</dbReference>
<keyword evidence="5 8" id="KW-0175">Coiled coil</keyword>
<evidence type="ECO:0000256" key="2">
    <source>
        <dbReference type="ARBA" id="ARBA00022618"/>
    </source>
</evidence>
<organism evidence="10 11">
    <name type="scientific">Alkalihalobacterium chitinilyticum</name>
    <dbReference type="NCBI Taxonomy" id="2980103"/>
    <lineage>
        <taxon>Bacteria</taxon>
        <taxon>Bacillati</taxon>
        <taxon>Bacillota</taxon>
        <taxon>Bacilli</taxon>
        <taxon>Bacillales</taxon>
        <taxon>Bacillaceae</taxon>
        <taxon>Alkalihalobacterium</taxon>
    </lineage>
</organism>
<evidence type="ECO:0000313" key="10">
    <source>
        <dbReference type="EMBL" id="MDE5411873.1"/>
    </source>
</evidence>
<keyword evidence="3 8" id="KW-0159">Chromosome partition</keyword>
<evidence type="ECO:0000259" key="9">
    <source>
        <dbReference type="Pfam" id="PF13411"/>
    </source>
</evidence>
<feature type="coiled-coil region" evidence="8">
    <location>
        <begin position="86"/>
        <end position="113"/>
    </location>
</feature>
<evidence type="ECO:0000256" key="5">
    <source>
        <dbReference type="ARBA" id="ARBA00023054"/>
    </source>
</evidence>
<dbReference type="EMBL" id="JAOTPO010000001">
    <property type="protein sequence ID" value="MDE5411873.1"/>
    <property type="molecule type" value="Genomic_DNA"/>
</dbReference>
<evidence type="ECO:0000256" key="6">
    <source>
        <dbReference type="ARBA" id="ARBA00023125"/>
    </source>
</evidence>
<comment type="caution">
    <text evidence="10">The sequence shown here is derived from an EMBL/GenBank/DDBJ whole genome shotgun (WGS) entry which is preliminary data.</text>
</comment>
<evidence type="ECO:0000256" key="3">
    <source>
        <dbReference type="ARBA" id="ARBA00022829"/>
    </source>
</evidence>
<sequence length="171" mass="20093">MENVLKTKEVSDLLGVNPTTVQRWVKYFNIHCQLNEHGHYLFQTPQVETLREIQGQLSEGKKMKDVKVSNKSIISESEPPEEVMPTFKYEQKLEQMMQRIEDLEQKLAAKADDVVTYQLLNHRKEIEAMSKSLLSIEQRLDEMDEVIKQNMTIPLEELPPKRRSLMQLFSF</sequence>
<dbReference type="HAMAP" id="MF_01170">
    <property type="entry name" value="RacA"/>
    <property type="match status" value="1"/>
</dbReference>
<keyword evidence="4 8" id="KW-0749">Sporulation</keyword>
<feature type="DNA-binding region" description="H-T-H motif" evidence="8">
    <location>
        <begin position="7"/>
        <end position="27"/>
    </location>
</feature>
<dbReference type="Gene3D" id="1.10.1660.10">
    <property type="match status" value="1"/>
</dbReference>
<keyword evidence="7 8" id="KW-0131">Cell cycle</keyword>
<evidence type="ECO:0000256" key="1">
    <source>
        <dbReference type="ARBA" id="ARBA00022490"/>
    </source>
</evidence>
<dbReference type="InterPro" id="IPR000551">
    <property type="entry name" value="MerR-type_HTH_dom"/>
</dbReference>
<reference evidence="10" key="1">
    <citation type="submission" date="2024-05" db="EMBL/GenBank/DDBJ databases">
        <title>Alkalihalobacillus sp. strain MEB203 novel alkaliphilic bacterium from Lonar Lake, India.</title>
        <authorList>
            <person name="Joshi A."/>
            <person name="Thite S."/>
            <person name="Mengade P."/>
        </authorList>
    </citation>
    <scope>NUCLEOTIDE SEQUENCE</scope>
    <source>
        <strain evidence="10">MEB 203</strain>
    </source>
</reference>
<comment type="similarity">
    <text evidence="8">Belongs to the RacA family.</text>
</comment>
<dbReference type="CDD" id="cd04762">
    <property type="entry name" value="HTH_MerR-trunc"/>
    <property type="match status" value="1"/>
</dbReference>
<dbReference type="InterPro" id="IPR009061">
    <property type="entry name" value="DNA-bd_dom_put_sf"/>
</dbReference>
<keyword evidence="11" id="KW-1185">Reference proteome</keyword>